<evidence type="ECO:0000313" key="4">
    <source>
        <dbReference type="EMBL" id="CAE0446843.1"/>
    </source>
</evidence>
<protein>
    <submittedName>
        <fullName evidence="3">Uncharacterized protein</fullName>
    </submittedName>
</protein>
<gene>
    <name evidence="3" type="ORF">ASTO00021_LOCUS16833</name>
    <name evidence="4" type="ORF">ASTO00021_LOCUS16834</name>
</gene>
<feature type="transmembrane region" description="Helical" evidence="2">
    <location>
        <begin position="64"/>
        <end position="84"/>
    </location>
</feature>
<evidence type="ECO:0000256" key="1">
    <source>
        <dbReference type="SAM" id="MobiDB-lite"/>
    </source>
</evidence>
<keyword evidence="2" id="KW-0812">Transmembrane</keyword>
<evidence type="ECO:0000256" key="2">
    <source>
        <dbReference type="SAM" id="Phobius"/>
    </source>
</evidence>
<dbReference type="AlphaFoldDB" id="A0A6S8FXF8"/>
<accession>A0A6S8FXF8</accession>
<feature type="region of interest" description="Disordered" evidence="1">
    <location>
        <begin position="87"/>
        <end position="106"/>
    </location>
</feature>
<dbReference type="EMBL" id="HBIN01021937">
    <property type="protein sequence ID" value="CAE0446842.1"/>
    <property type="molecule type" value="Transcribed_RNA"/>
</dbReference>
<feature type="transmembrane region" description="Helical" evidence="2">
    <location>
        <begin position="37"/>
        <end position="58"/>
    </location>
</feature>
<keyword evidence="2" id="KW-0472">Membrane</keyword>
<keyword evidence="2" id="KW-1133">Transmembrane helix</keyword>
<feature type="compositionally biased region" description="Polar residues" evidence="1">
    <location>
        <begin position="91"/>
        <end position="106"/>
    </location>
</feature>
<dbReference type="EMBL" id="HBIN01021938">
    <property type="protein sequence ID" value="CAE0446843.1"/>
    <property type="molecule type" value="Transcribed_RNA"/>
</dbReference>
<evidence type="ECO:0000313" key="3">
    <source>
        <dbReference type="EMBL" id="CAE0446842.1"/>
    </source>
</evidence>
<reference evidence="3" key="1">
    <citation type="submission" date="2021-01" db="EMBL/GenBank/DDBJ databases">
        <authorList>
            <person name="Corre E."/>
            <person name="Pelletier E."/>
            <person name="Niang G."/>
            <person name="Scheremetjew M."/>
            <person name="Finn R."/>
            <person name="Kale V."/>
            <person name="Holt S."/>
            <person name="Cochrane G."/>
            <person name="Meng A."/>
            <person name="Brown T."/>
            <person name="Cohen L."/>
        </authorList>
    </citation>
    <scope>NUCLEOTIDE SEQUENCE</scope>
    <source>
        <strain evidence="3">GSBS06</strain>
    </source>
</reference>
<sequence length="106" mass="11735">MGDIEKIACWQKALAVETKVCATGTAWGLLDKSSTQVLVLWWAIRHTVYFGAAILLLINVEDSVTGFAIFFMAVHLYKLGRFLAKSENEQQKSAPDTKVNSTSQNV</sequence>
<organism evidence="3">
    <name type="scientific">Aplanochytrium stocchinoi</name>
    <dbReference type="NCBI Taxonomy" id="215587"/>
    <lineage>
        <taxon>Eukaryota</taxon>
        <taxon>Sar</taxon>
        <taxon>Stramenopiles</taxon>
        <taxon>Bigyra</taxon>
        <taxon>Labyrinthulomycetes</taxon>
        <taxon>Thraustochytrida</taxon>
        <taxon>Thraustochytriidae</taxon>
        <taxon>Aplanochytrium</taxon>
    </lineage>
</organism>
<name>A0A6S8FXF8_9STRA</name>
<proteinExistence type="predicted"/>